<organism evidence="2 3">
    <name type="scientific">Neonectria punicea</name>
    <dbReference type="NCBI Taxonomy" id="979145"/>
    <lineage>
        <taxon>Eukaryota</taxon>
        <taxon>Fungi</taxon>
        <taxon>Dikarya</taxon>
        <taxon>Ascomycota</taxon>
        <taxon>Pezizomycotina</taxon>
        <taxon>Sordariomycetes</taxon>
        <taxon>Hypocreomycetidae</taxon>
        <taxon>Hypocreales</taxon>
        <taxon>Nectriaceae</taxon>
        <taxon>Neonectria</taxon>
    </lineage>
</organism>
<evidence type="ECO:0000256" key="1">
    <source>
        <dbReference type="SAM" id="MobiDB-lite"/>
    </source>
</evidence>
<proteinExistence type="predicted"/>
<reference evidence="2 3" key="1">
    <citation type="journal article" date="2025" name="Microbiol. Resour. Announc.">
        <title>Draft genome sequences for Neonectria magnoliae and Neonectria punicea, canker pathogens of Liriodendron tulipifera and Acer saccharum in West Virginia.</title>
        <authorList>
            <person name="Petronek H.M."/>
            <person name="Kasson M.T."/>
            <person name="Metheny A.M."/>
            <person name="Stauder C.M."/>
            <person name="Lovett B."/>
            <person name="Lynch S.C."/>
            <person name="Garnas J.R."/>
            <person name="Kasson L.R."/>
            <person name="Stajich J.E."/>
        </authorList>
    </citation>
    <scope>NUCLEOTIDE SEQUENCE [LARGE SCALE GENOMIC DNA]</scope>
    <source>
        <strain evidence="2 3">NRRL 64653</strain>
    </source>
</reference>
<keyword evidence="3" id="KW-1185">Reference proteome</keyword>
<name>A0ABR1GKE4_9HYPO</name>
<feature type="region of interest" description="Disordered" evidence="1">
    <location>
        <begin position="100"/>
        <end position="124"/>
    </location>
</feature>
<comment type="caution">
    <text evidence="2">The sequence shown here is derived from an EMBL/GenBank/DDBJ whole genome shotgun (WGS) entry which is preliminary data.</text>
</comment>
<sequence>MQPTIALPLDSFLAALDLNDAFASMAQDSMSVDAYIRQRIALQARTQNLIGRIGSCNASSPDDLAVRFIVDQLTYDKDVVSLVPSRLPDDEKALLRSHKFMANPNRLDSPGSRPSQAIRRPFPDGLPETCASFTELLHSDTPQRVRSPQDFPSS</sequence>
<gene>
    <name evidence="2" type="ORF">QQX98_011891</name>
</gene>
<dbReference type="EMBL" id="JAZAVJ010000310">
    <property type="protein sequence ID" value="KAK7398729.1"/>
    <property type="molecule type" value="Genomic_DNA"/>
</dbReference>
<dbReference type="Proteomes" id="UP001498476">
    <property type="component" value="Unassembled WGS sequence"/>
</dbReference>
<protein>
    <submittedName>
        <fullName evidence="2">Uncharacterized protein</fullName>
    </submittedName>
</protein>
<accession>A0ABR1GKE4</accession>
<evidence type="ECO:0000313" key="2">
    <source>
        <dbReference type="EMBL" id="KAK7398729.1"/>
    </source>
</evidence>
<evidence type="ECO:0000313" key="3">
    <source>
        <dbReference type="Proteomes" id="UP001498476"/>
    </source>
</evidence>